<organism evidence="2 3">
    <name type="scientific">Chironomus riparius</name>
    <dbReference type="NCBI Taxonomy" id="315576"/>
    <lineage>
        <taxon>Eukaryota</taxon>
        <taxon>Metazoa</taxon>
        <taxon>Ecdysozoa</taxon>
        <taxon>Arthropoda</taxon>
        <taxon>Hexapoda</taxon>
        <taxon>Insecta</taxon>
        <taxon>Pterygota</taxon>
        <taxon>Neoptera</taxon>
        <taxon>Endopterygota</taxon>
        <taxon>Diptera</taxon>
        <taxon>Nematocera</taxon>
        <taxon>Chironomoidea</taxon>
        <taxon>Chironomidae</taxon>
        <taxon>Chironominae</taxon>
        <taxon>Chironomus</taxon>
    </lineage>
</organism>
<accession>A0A9N9RL65</accession>
<gene>
    <name evidence="2" type="ORF">CHIRRI_LOCUS1261</name>
</gene>
<evidence type="ECO:0000313" key="2">
    <source>
        <dbReference type="EMBL" id="CAG9798277.1"/>
    </source>
</evidence>
<dbReference type="Proteomes" id="UP001153620">
    <property type="component" value="Chromosome 1"/>
</dbReference>
<protein>
    <submittedName>
        <fullName evidence="2">Uncharacterized protein</fullName>
    </submittedName>
</protein>
<keyword evidence="3" id="KW-1185">Reference proteome</keyword>
<dbReference type="EMBL" id="OU895877">
    <property type="protein sequence ID" value="CAG9798277.1"/>
    <property type="molecule type" value="Genomic_DNA"/>
</dbReference>
<evidence type="ECO:0000313" key="3">
    <source>
        <dbReference type="Proteomes" id="UP001153620"/>
    </source>
</evidence>
<keyword evidence="1" id="KW-0472">Membrane</keyword>
<reference evidence="2" key="1">
    <citation type="submission" date="2022-01" db="EMBL/GenBank/DDBJ databases">
        <authorList>
            <person name="King R."/>
        </authorList>
    </citation>
    <scope>NUCLEOTIDE SEQUENCE</scope>
</reference>
<feature type="transmembrane region" description="Helical" evidence="1">
    <location>
        <begin position="128"/>
        <end position="149"/>
    </location>
</feature>
<evidence type="ECO:0000256" key="1">
    <source>
        <dbReference type="SAM" id="Phobius"/>
    </source>
</evidence>
<keyword evidence="1" id="KW-0812">Transmembrane</keyword>
<name>A0A9N9RL65_9DIPT</name>
<keyword evidence="1" id="KW-1133">Transmembrane helix</keyword>
<reference evidence="2" key="2">
    <citation type="submission" date="2022-10" db="EMBL/GenBank/DDBJ databases">
        <authorList>
            <consortium name="ENA_rothamsted_submissions"/>
            <consortium name="culmorum"/>
            <person name="King R."/>
        </authorList>
    </citation>
    <scope>NUCLEOTIDE SEQUENCE</scope>
</reference>
<dbReference type="AlphaFoldDB" id="A0A9N9RL65"/>
<sequence>MFDQKFKSHIRTCSFPVSNKFSFPYHVHKVYKFVIKSRQSSILCFNFHLICLKLWKIMKLLFPILLAVLFLVQFISYAEARHHHEVAERDLTNSSVTEQKGIDYKVLNDKIENADRIDEDYQKNRGNQISSCLVTPCLFLLITFISLWINNLS</sequence>
<feature type="transmembrane region" description="Helical" evidence="1">
    <location>
        <begin position="60"/>
        <end position="78"/>
    </location>
</feature>
<proteinExistence type="predicted"/>